<reference evidence="2" key="1">
    <citation type="submission" date="2021-05" db="EMBL/GenBank/DDBJ databases">
        <title>Direct Submission.</title>
        <authorList>
            <person name="Li K."/>
            <person name="Gao J."/>
        </authorList>
    </citation>
    <scope>NUCLEOTIDE SEQUENCE [LARGE SCALE GENOMIC DNA]</scope>
    <source>
        <strain evidence="2">HDS12</strain>
    </source>
</reference>
<protein>
    <submittedName>
        <fullName evidence="1">Uncharacterized protein</fullName>
    </submittedName>
</protein>
<proteinExistence type="predicted"/>
<gene>
    <name evidence="1" type="ORF">KGD83_15845</name>
</gene>
<evidence type="ECO:0000313" key="1">
    <source>
        <dbReference type="EMBL" id="QUX26846.1"/>
    </source>
</evidence>
<keyword evidence="2" id="KW-1185">Reference proteome</keyword>
<accession>A0ABX8BXN3</accession>
<name>A0ABX8BXN3_9ACTN</name>
<dbReference type="RefSeq" id="WP_212639942.1">
    <property type="nucleotide sequence ID" value="NZ_CP074132.1"/>
</dbReference>
<dbReference type="Proteomes" id="UP000678016">
    <property type="component" value="Chromosome"/>
</dbReference>
<dbReference type="EMBL" id="CP074132">
    <property type="protein sequence ID" value="QUX26846.1"/>
    <property type="molecule type" value="Genomic_DNA"/>
</dbReference>
<organism evidence="1 2">
    <name type="scientific">Nocardiopsis akebiae</name>
    <dbReference type="NCBI Taxonomy" id="2831968"/>
    <lineage>
        <taxon>Bacteria</taxon>
        <taxon>Bacillati</taxon>
        <taxon>Actinomycetota</taxon>
        <taxon>Actinomycetes</taxon>
        <taxon>Streptosporangiales</taxon>
        <taxon>Nocardiopsidaceae</taxon>
        <taxon>Nocardiopsis</taxon>
    </lineage>
</organism>
<evidence type="ECO:0000313" key="2">
    <source>
        <dbReference type="Proteomes" id="UP000678016"/>
    </source>
</evidence>
<sequence length="289" mass="31182">MIALLVTAGGFAGTYAYDLWSAEARLRGERTAQTTIDQGSPPFTNAVAYDTSLPESFRVVLDRPLTTEQAEELGTLDRVEAWDLLEALGGRLIPGTFTTVHLTPPGGWSWEEPGTSPRVGAAVFTMTLMSARSSQVSIVDMEPANISCAEPAATTVVDFPTAGEATYPGVVVDLTHDDPLLLISDEGLEQGQPYFSRRRIDVGGGLEPGGLRVEALTAGQTCEWEIRAHHVDARENSGEVVLRDGDEPFRVEAPPENPEQYWAMSIGPRPVRVVACHETPEAVECPNHG</sequence>